<dbReference type="EMBL" id="JASCZI010001468">
    <property type="protein sequence ID" value="MED6115023.1"/>
    <property type="molecule type" value="Genomic_DNA"/>
</dbReference>
<dbReference type="Proteomes" id="UP001341840">
    <property type="component" value="Unassembled WGS sequence"/>
</dbReference>
<name>A0ABU6QTA2_9FABA</name>
<evidence type="ECO:0000313" key="1">
    <source>
        <dbReference type="EMBL" id="MED6115023.1"/>
    </source>
</evidence>
<gene>
    <name evidence="1" type="ORF">PIB30_086214</name>
</gene>
<protein>
    <submittedName>
        <fullName evidence="1">Uncharacterized protein</fullName>
    </submittedName>
</protein>
<keyword evidence="2" id="KW-1185">Reference proteome</keyword>
<proteinExistence type="predicted"/>
<feature type="non-terminal residue" evidence="1">
    <location>
        <position position="1"/>
    </location>
</feature>
<feature type="non-terminal residue" evidence="1">
    <location>
        <position position="140"/>
    </location>
</feature>
<organism evidence="1 2">
    <name type="scientific">Stylosanthes scabra</name>
    <dbReference type="NCBI Taxonomy" id="79078"/>
    <lineage>
        <taxon>Eukaryota</taxon>
        <taxon>Viridiplantae</taxon>
        <taxon>Streptophyta</taxon>
        <taxon>Embryophyta</taxon>
        <taxon>Tracheophyta</taxon>
        <taxon>Spermatophyta</taxon>
        <taxon>Magnoliopsida</taxon>
        <taxon>eudicotyledons</taxon>
        <taxon>Gunneridae</taxon>
        <taxon>Pentapetalae</taxon>
        <taxon>rosids</taxon>
        <taxon>fabids</taxon>
        <taxon>Fabales</taxon>
        <taxon>Fabaceae</taxon>
        <taxon>Papilionoideae</taxon>
        <taxon>50 kb inversion clade</taxon>
        <taxon>dalbergioids sensu lato</taxon>
        <taxon>Dalbergieae</taxon>
        <taxon>Pterocarpus clade</taxon>
        <taxon>Stylosanthes</taxon>
    </lineage>
</organism>
<comment type="caution">
    <text evidence="1">The sequence shown here is derived from an EMBL/GenBank/DDBJ whole genome shotgun (WGS) entry which is preliminary data.</text>
</comment>
<accession>A0ABU6QTA2</accession>
<reference evidence="1 2" key="1">
    <citation type="journal article" date="2023" name="Plants (Basel)">
        <title>Bridging the Gap: Combining Genomics and Transcriptomics Approaches to Understand Stylosanthes scabra, an Orphan Legume from the Brazilian Caatinga.</title>
        <authorList>
            <person name="Ferreira-Neto J.R.C."/>
            <person name="da Silva M.D."/>
            <person name="Binneck E."/>
            <person name="de Melo N.F."/>
            <person name="da Silva R.H."/>
            <person name="de Melo A.L.T.M."/>
            <person name="Pandolfi V."/>
            <person name="Bustamante F.O."/>
            <person name="Brasileiro-Vidal A.C."/>
            <person name="Benko-Iseppon A.M."/>
        </authorList>
    </citation>
    <scope>NUCLEOTIDE SEQUENCE [LARGE SCALE GENOMIC DNA]</scope>
    <source>
        <tissue evidence="1">Leaves</tissue>
    </source>
</reference>
<sequence>YKELRNRKVVVENHSLDDDPSHVAILTLCHLIMGHPVERIEMFYPHNGMDFRFILPADLPAYMLSCFIGCSNRIICLALLALDGVRTFMIWNLLNNKHIVIQDTFYLDTENTQSFYAFGHHYLSIIHIYGLANKIGEMNK</sequence>
<evidence type="ECO:0000313" key="2">
    <source>
        <dbReference type="Proteomes" id="UP001341840"/>
    </source>
</evidence>